<evidence type="ECO:0000313" key="3">
    <source>
        <dbReference type="EMBL" id="GFS23542.1"/>
    </source>
</evidence>
<dbReference type="SUPFAM" id="SSF56436">
    <property type="entry name" value="C-type lectin-like"/>
    <property type="match status" value="1"/>
</dbReference>
<evidence type="ECO:0000259" key="2">
    <source>
        <dbReference type="PROSITE" id="PS50041"/>
    </source>
</evidence>
<dbReference type="InterPro" id="IPR016187">
    <property type="entry name" value="CTDL_fold"/>
</dbReference>
<feature type="transmembrane region" description="Helical" evidence="1">
    <location>
        <begin position="198"/>
        <end position="221"/>
    </location>
</feature>
<dbReference type="PANTHER" id="PTHR22803">
    <property type="entry name" value="MANNOSE, PHOSPHOLIPASE, LECTIN RECEPTOR RELATED"/>
    <property type="match status" value="1"/>
</dbReference>
<keyword evidence="1" id="KW-0812">Transmembrane</keyword>
<keyword evidence="1" id="KW-0472">Membrane</keyword>
<dbReference type="AlphaFoldDB" id="A0AAV4JPV1"/>
<gene>
    <name evidence="3" type="ORF">ElyMa_001642400</name>
</gene>
<protein>
    <submittedName>
        <fullName evidence="3">Collectin-12</fullName>
    </submittedName>
</protein>
<proteinExistence type="predicted"/>
<keyword evidence="4" id="KW-1185">Reference proteome</keyword>
<dbReference type="InterPro" id="IPR001304">
    <property type="entry name" value="C-type_lectin-like"/>
</dbReference>
<dbReference type="Pfam" id="PF00059">
    <property type="entry name" value="Lectin_C"/>
    <property type="match status" value="1"/>
</dbReference>
<dbReference type="EMBL" id="BMAT01003317">
    <property type="protein sequence ID" value="GFS23542.1"/>
    <property type="molecule type" value="Genomic_DNA"/>
</dbReference>
<evidence type="ECO:0000313" key="4">
    <source>
        <dbReference type="Proteomes" id="UP000762676"/>
    </source>
</evidence>
<dbReference type="CDD" id="cd00037">
    <property type="entry name" value="CLECT"/>
    <property type="match status" value="1"/>
</dbReference>
<dbReference type="PROSITE" id="PS50041">
    <property type="entry name" value="C_TYPE_LECTIN_2"/>
    <property type="match status" value="1"/>
</dbReference>
<dbReference type="SMART" id="SM00034">
    <property type="entry name" value="CLECT"/>
    <property type="match status" value="1"/>
</dbReference>
<evidence type="ECO:0000256" key="1">
    <source>
        <dbReference type="SAM" id="Phobius"/>
    </source>
</evidence>
<dbReference type="InterPro" id="IPR050111">
    <property type="entry name" value="C-type_lectin/snaclec_domain"/>
</dbReference>
<keyword evidence="1" id="KW-1133">Transmembrane helix</keyword>
<reference evidence="3 4" key="1">
    <citation type="journal article" date="2021" name="Elife">
        <title>Chloroplast acquisition without the gene transfer in kleptoplastic sea slugs, Plakobranchus ocellatus.</title>
        <authorList>
            <person name="Maeda T."/>
            <person name="Takahashi S."/>
            <person name="Yoshida T."/>
            <person name="Shimamura S."/>
            <person name="Takaki Y."/>
            <person name="Nagai Y."/>
            <person name="Toyoda A."/>
            <person name="Suzuki Y."/>
            <person name="Arimoto A."/>
            <person name="Ishii H."/>
            <person name="Satoh N."/>
            <person name="Nishiyama T."/>
            <person name="Hasebe M."/>
            <person name="Maruyama T."/>
            <person name="Minagawa J."/>
            <person name="Obokata J."/>
            <person name="Shigenobu S."/>
        </authorList>
    </citation>
    <scope>NUCLEOTIDE SEQUENCE [LARGE SCALE GENOMIC DNA]</scope>
</reference>
<organism evidence="3 4">
    <name type="scientific">Elysia marginata</name>
    <dbReference type="NCBI Taxonomy" id="1093978"/>
    <lineage>
        <taxon>Eukaryota</taxon>
        <taxon>Metazoa</taxon>
        <taxon>Spiralia</taxon>
        <taxon>Lophotrochozoa</taxon>
        <taxon>Mollusca</taxon>
        <taxon>Gastropoda</taxon>
        <taxon>Heterobranchia</taxon>
        <taxon>Euthyneura</taxon>
        <taxon>Panpulmonata</taxon>
        <taxon>Sacoglossa</taxon>
        <taxon>Placobranchoidea</taxon>
        <taxon>Plakobranchidae</taxon>
        <taxon>Elysia</taxon>
    </lineage>
</organism>
<sequence length="223" mass="25511">MDLSSRCKVIALGASEVVTLAKQGTTDPRLKRCPPTAPRSRFLKAAPDWDKCYEFRLQRRSWRSAHISCLEKKGRLVTIRERRIQRFLVDTMYGLRFGPRRVWIGANDRANEMQWVWVTGESVHSGYSNWARGQPSCGITCIEDCAVMNWREAGGRWHDYHCSWFDDLPYICEYGSNSAHIGQVKGHTQNSSFGTESLVFLIVGLLLGLSSGFCLFVFILLRR</sequence>
<dbReference type="Gene3D" id="3.10.100.10">
    <property type="entry name" value="Mannose-Binding Protein A, subunit A"/>
    <property type="match status" value="1"/>
</dbReference>
<accession>A0AAV4JPV1</accession>
<dbReference type="Proteomes" id="UP000762676">
    <property type="component" value="Unassembled WGS sequence"/>
</dbReference>
<feature type="domain" description="C-type lectin" evidence="2">
    <location>
        <begin position="51"/>
        <end position="163"/>
    </location>
</feature>
<comment type="caution">
    <text evidence="3">The sequence shown here is derived from an EMBL/GenBank/DDBJ whole genome shotgun (WGS) entry which is preliminary data.</text>
</comment>
<dbReference type="InterPro" id="IPR016186">
    <property type="entry name" value="C-type_lectin-like/link_sf"/>
</dbReference>
<name>A0AAV4JPV1_9GAST</name>